<sequence length="131" mass="14776">MVRSLADNVWWRRTWVPSFGSTSISDIRNTSGRSSLCGDLHAAGGGAFGQERRLLGRQLPLRGRERRGALKPETRNSGGEPPRKHENKENKRQEIFCNNNLTNKIKLTVRHGCFSWAATSLKTGSSWLWGR</sequence>
<evidence type="ECO:0000313" key="3">
    <source>
        <dbReference type="Proteomes" id="UP001168821"/>
    </source>
</evidence>
<feature type="region of interest" description="Disordered" evidence="1">
    <location>
        <begin position="59"/>
        <end position="93"/>
    </location>
</feature>
<evidence type="ECO:0000313" key="2">
    <source>
        <dbReference type="EMBL" id="KAJ3649688.1"/>
    </source>
</evidence>
<name>A0AA38MAS8_9CUCU</name>
<dbReference type="AlphaFoldDB" id="A0AA38MAS8"/>
<evidence type="ECO:0000256" key="1">
    <source>
        <dbReference type="SAM" id="MobiDB-lite"/>
    </source>
</evidence>
<feature type="compositionally biased region" description="Basic and acidic residues" evidence="1">
    <location>
        <begin position="62"/>
        <end position="74"/>
    </location>
</feature>
<organism evidence="2 3">
    <name type="scientific">Zophobas morio</name>
    <dbReference type="NCBI Taxonomy" id="2755281"/>
    <lineage>
        <taxon>Eukaryota</taxon>
        <taxon>Metazoa</taxon>
        <taxon>Ecdysozoa</taxon>
        <taxon>Arthropoda</taxon>
        <taxon>Hexapoda</taxon>
        <taxon>Insecta</taxon>
        <taxon>Pterygota</taxon>
        <taxon>Neoptera</taxon>
        <taxon>Endopterygota</taxon>
        <taxon>Coleoptera</taxon>
        <taxon>Polyphaga</taxon>
        <taxon>Cucujiformia</taxon>
        <taxon>Tenebrionidae</taxon>
        <taxon>Zophobas</taxon>
    </lineage>
</organism>
<protein>
    <submittedName>
        <fullName evidence="2">Uncharacterized protein</fullName>
    </submittedName>
</protein>
<feature type="compositionally biased region" description="Basic and acidic residues" evidence="1">
    <location>
        <begin position="81"/>
        <end position="93"/>
    </location>
</feature>
<accession>A0AA38MAS8</accession>
<dbReference type="Proteomes" id="UP001168821">
    <property type="component" value="Unassembled WGS sequence"/>
</dbReference>
<reference evidence="2" key="1">
    <citation type="journal article" date="2023" name="G3 (Bethesda)">
        <title>Whole genome assemblies of Zophobas morio and Tenebrio molitor.</title>
        <authorList>
            <person name="Kaur S."/>
            <person name="Stinson S.A."/>
            <person name="diCenzo G.C."/>
        </authorList>
    </citation>
    <scope>NUCLEOTIDE SEQUENCE</scope>
    <source>
        <strain evidence="2">QUZm001</strain>
    </source>
</reference>
<dbReference type="EMBL" id="JALNTZ010000006">
    <property type="protein sequence ID" value="KAJ3649688.1"/>
    <property type="molecule type" value="Genomic_DNA"/>
</dbReference>
<gene>
    <name evidence="2" type="ORF">Zmor_021415</name>
</gene>
<comment type="caution">
    <text evidence="2">The sequence shown here is derived from an EMBL/GenBank/DDBJ whole genome shotgun (WGS) entry which is preliminary data.</text>
</comment>
<keyword evidence="3" id="KW-1185">Reference proteome</keyword>
<proteinExistence type="predicted"/>